<dbReference type="InterPro" id="IPR050832">
    <property type="entry name" value="Bact_Acetyltransf"/>
</dbReference>
<keyword evidence="4" id="KW-0687">Ribonucleoprotein</keyword>
<dbReference type="EMBL" id="FRDN01000005">
    <property type="protein sequence ID" value="SHN63117.1"/>
    <property type="molecule type" value="Genomic_DNA"/>
</dbReference>
<dbReference type="InterPro" id="IPR016181">
    <property type="entry name" value="Acyl_CoA_acyltransferase"/>
</dbReference>
<sequence length="148" mass="16582">MEPVIREAVPADIADMVRLLKILFSLEADFSYDEIKQRRGLGMILEDGARCIMVAEQNGRVIGMVTAQLLVSTAEGGLSAWVEDLVVEEPYQGQGTGRALLLSLQAWASARGVKRLQLLADRSNTRALEFYEKMSWQFTELICLRTYV</sequence>
<dbReference type="GO" id="GO:0016747">
    <property type="term" value="F:acyltransferase activity, transferring groups other than amino-acyl groups"/>
    <property type="evidence" value="ECO:0007669"/>
    <property type="project" value="InterPro"/>
</dbReference>
<gene>
    <name evidence="4" type="ORF">SAMN02745215_01271</name>
</gene>
<dbReference type="Gene3D" id="3.40.630.30">
    <property type="match status" value="1"/>
</dbReference>
<dbReference type="Pfam" id="PF00583">
    <property type="entry name" value="Acetyltransf_1"/>
    <property type="match status" value="1"/>
</dbReference>
<evidence type="ECO:0000256" key="2">
    <source>
        <dbReference type="ARBA" id="ARBA00023315"/>
    </source>
</evidence>
<dbReference type="SUPFAM" id="SSF55729">
    <property type="entry name" value="Acyl-CoA N-acyltransferases (Nat)"/>
    <property type="match status" value="1"/>
</dbReference>
<keyword evidence="4" id="KW-0689">Ribosomal protein</keyword>
<evidence type="ECO:0000313" key="5">
    <source>
        <dbReference type="Proteomes" id="UP000184010"/>
    </source>
</evidence>
<reference evidence="5" key="1">
    <citation type="submission" date="2016-12" db="EMBL/GenBank/DDBJ databases">
        <authorList>
            <person name="Varghese N."/>
            <person name="Submissions S."/>
        </authorList>
    </citation>
    <scope>NUCLEOTIDE SEQUENCE [LARGE SCALE GENOMIC DNA]</scope>
    <source>
        <strain evidence="5">DSM 11544</strain>
    </source>
</reference>
<feature type="domain" description="N-acetyltransferase" evidence="3">
    <location>
        <begin position="3"/>
        <end position="148"/>
    </location>
</feature>
<organism evidence="4 5">
    <name type="scientific">Desulfitobacterium chlororespirans DSM 11544</name>
    <dbReference type="NCBI Taxonomy" id="1121395"/>
    <lineage>
        <taxon>Bacteria</taxon>
        <taxon>Bacillati</taxon>
        <taxon>Bacillota</taxon>
        <taxon>Clostridia</taxon>
        <taxon>Eubacteriales</taxon>
        <taxon>Desulfitobacteriaceae</taxon>
        <taxon>Desulfitobacterium</taxon>
    </lineage>
</organism>
<keyword evidence="1" id="KW-0808">Transferase</keyword>
<name>A0A1M7SXA1_9FIRM</name>
<evidence type="ECO:0000256" key="1">
    <source>
        <dbReference type="ARBA" id="ARBA00022679"/>
    </source>
</evidence>
<accession>A0A1M7SXA1</accession>
<dbReference type="Proteomes" id="UP000184010">
    <property type="component" value="Unassembled WGS sequence"/>
</dbReference>
<dbReference type="STRING" id="1121395.SAMN02745215_01271"/>
<dbReference type="PANTHER" id="PTHR43877">
    <property type="entry name" value="AMINOALKYLPHOSPHONATE N-ACETYLTRANSFERASE-RELATED-RELATED"/>
    <property type="match status" value="1"/>
</dbReference>
<protein>
    <submittedName>
        <fullName evidence="4">Ribosomal protein S18 acetylase RimI</fullName>
    </submittedName>
</protein>
<keyword evidence="2" id="KW-0012">Acyltransferase</keyword>
<dbReference type="InterPro" id="IPR000182">
    <property type="entry name" value="GNAT_dom"/>
</dbReference>
<keyword evidence="5" id="KW-1185">Reference proteome</keyword>
<dbReference type="PROSITE" id="PS51186">
    <property type="entry name" value="GNAT"/>
    <property type="match status" value="1"/>
</dbReference>
<dbReference type="GO" id="GO:0005840">
    <property type="term" value="C:ribosome"/>
    <property type="evidence" value="ECO:0007669"/>
    <property type="project" value="UniProtKB-KW"/>
</dbReference>
<evidence type="ECO:0000259" key="3">
    <source>
        <dbReference type="PROSITE" id="PS51186"/>
    </source>
</evidence>
<evidence type="ECO:0000313" key="4">
    <source>
        <dbReference type="EMBL" id="SHN63117.1"/>
    </source>
</evidence>
<dbReference type="RefSeq" id="WP_072771822.1">
    <property type="nucleotide sequence ID" value="NZ_FRDN01000005.1"/>
</dbReference>
<dbReference type="CDD" id="cd04301">
    <property type="entry name" value="NAT_SF"/>
    <property type="match status" value="1"/>
</dbReference>
<proteinExistence type="predicted"/>
<dbReference type="AlphaFoldDB" id="A0A1M7SXA1"/>